<dbReference type="AlphaFoldDB" id="A0A9X2BYF1"/>
<dbReference type="EMBL" id="JALPRX010000071">
    <property type="protein sequence ID" value="MCK8785940.1"/>
    <property type="molecule type" value="Genomic_DNA"/>
</dbReference>
<accession>A0A9X2BYF1</accession>
<keyword evidence="3" id="KW-1185">Reference proteome</keyword>
<dbReference type="Gene3D" id="2.40.40.10">
    <property type="entry name" value="RlpA-like domain"/>
    <property type="match status" value="1"/>
</dbReference>
<dbReference type="Proteomes" id="UP001139516">
    <property type="component" value="Unassembled WGS sequence"/>
</dbReference>
<dbReference type="PANTHER" id="PTHR34183">
    <property type="entry name" value="ENDOLYTIC PEPTIDOGLYCAN TRANSGLYCOSYLASE RLPA"/>
    <property type="match status" value="1"/>
</dbReference>
<dbReference type="CDD" id="cd22268">
    <property type="entry name" value="DPBB_RlpA-like"/>
    <property type="match status" value="1"/>
</dbReference>
<dbReference type="InterPro" id="IPR036908">
    <property type="entry name" value="RlpA-like_sf"/>
</dbReference>
<dbReference type="PANTHER" id="PTHR34183:SF8">
    <property type="entry name" value="ENDOLYTIC PEPTIDOGLYCAN TRANSGLYCOSYLASE RLPA-RELATED"/>
    <property type="match status" value="1"/>
</dbReference>
<keyword evidence="1" id="KW-0732">Signal</keyword>
<sequence>MRLPRSAQLLLLAGLALPCALPAAAAAPPADRSGQAERGLASVIPAAQLTGVDPRANSVFSSTLPKGATARVTNTRNNRSTIVLVQDRIPAPRPGHVLAVSQRVADLLGMPRNGVATVKVAPLAVPQPDGTVRLGTGTGLAGRRAFVPAPPHGR</sequence>
<dbReference type="RefSeq" id="WP_248668060.1">
    <property type="nucleotide sequence ID" value="NZ_JALPRX010000071.1"/>
</dbReference>
<gene>
    <name evidence="2" type="ORF">M0638_16295</name>
</gene>
<evidence type="ECO:0000313" key="2">
    <source>
        <dbReference type="EMBL" id="MCK8785940.1"/>
    </source>
</evidence>
<name>A0A9X2BYF1_9PROT</name>
<proteinExistence type="predicted"/>
<feature type="signal peptide" evidence="1">
    <location>
        <begin position="1"/>
        <end position="25"/>
    </location>
</feature>
<reference evidence="2" key="1">
    <citation type="submission" date="2022-04" db="EMBL/GenBank/DDBJ databases">
        <title>Roseomonas acroporae sp. nov., isolated from coral Acropora digitifera.</title>
        <authorList>
            <person name="Sun H."/>
        </authorList>
    </citation>
    <scope>NUCLEOTIDE SEQUENCE</scope>
    <source>
        <strain evidence="2">NAR14</strain>
    </source>
</reference>
<organism evidence="2 3">
    <name type="scientific">Roseomonas acroporae</name>
    <dbReference type="NCBI Taxonomy" id="2937791"/>
    <lineage>
        <taxon>Bacteria</taxon>
        <taxon>Pseudomonadati</taxon>
        <taxon>Pseudomonadota</taxon>
        <taxon>Alphaproteobacteria</taxon>
        <taxon>Acetobacterales</taxon>
        <taxon>Roseomonadaceae</taxon>
        <taxon>Roseomonas</taxon>
    </lineage>
</organism>
<protein>
    <submittedName>
        <fullName evidence="2">Septal ring lytic transglycosylase RlpA family protein</fullName>
    </submittedName>
</protein>
<feature type="chain" id="PRO_5040891402" evidence="1">
    <location>
        <begin position="26"/>
        <end position="154"/>
    </location>
</feature>
<comment type="caution">
    <text evidence="2">The sequence shown here is derived from an EMBL/GenBank/DDBJ whole genome shotgun (WGS) entry which is preliminary data.</text>
</comment>
<evidence type="ECO:0000256" key="1">
    <source>
        <dbReference type="SAM" id="SignalP"/>
    </source>
</evidence>
<evidence type="ECO:0000313" key="3">
    <source>
        <dbReference type="Proteomes" id="UP001139516"/>
    </source>
</evidence>